<reference evidence="1 2" key="1">
    <citation type="submission" date="2020-02" db="EMBL/GenBank/DDBJ databases">
        <title>Acidophilic actinobacteria isolated from forest soil.</title>
        <authorList>
            <person name="Golinska P."/>
        </authorList>
    </citation>
    <scope>NUCLEOTIDE SEQUENCE [LARGE SCALE GENOMIC DNA]</scope>
    <source>
        <strain evidence="1 2">NL8</strain>
    </source>
</reference>
<dbReference type="Proteomes" id="UP000730482">
    <property type="component" value="Unassembled WGS sequence"/>
</dbReference>
<organism evidence="1 2">
    <name type="scientific">Catenulispora pinistramenti</name>
    <dbReference type="NCBI Taxonomy" id="2705254"/>
    <lineage>
        <taxon>Bacteria</taxon>
        <taxon>Bacillati</taxon>
        <taxon>Actinomycetota</taxon>
        <taxon>Actinomycetes</taxon>
        <taxon>Catenulisporales</taxon>
        <taxon>Catenulisporaceae</taxon>
        <taxon>Catenulispora</taxon>
    </lineage>
</organism>
<dbReference type="EMBL" id="JAAFYZ010000263">
    <property type="protein sequence ID" value="MBS2553540.1"/>
    <property type="molecule type" value="Genomic_DNA"/>
</dbReference>
<sequence>MTALPEVPFPAEYAIGPAGKADGRRMTHEENAAALQRADYLVRRGYRTCTRKIAAFDRVGPFLVGKAQERLRLISLPEYGQEPVHVVQAQQIEAEIEHWLSPATTFVPLLAAVSVTMNVALTKLMVRTIKQMRALPIQRTALPDTVSIVAAYDRLREAFESGDANLLDAVLAQEVPAALDKLTKNNEDLARAQDHLDTMAQCGLLAGFHVAATFQAIAGYLDSRNAYLVTYLEATDYFKAVDDAGGIVLRAGATQFLYGAITTAIGQYGPLILPKVLARTPVIGGGFAIVDVARTVNEKRKLVEERRSHLMELAEARQGRGAVSEMAWLDGRLKDDRDTLDELVRATIEMCDGLKTLAEAPQSD</sequence>
<comment type="caution">
    <text evidence="1">The sequence shown here is derived from an EMBL/GenBank/DDBJ whole genome shotgun (WGS) entry which is preliminary data.</text>
</comment>
<evidence type="ECO:0000313" key="1">
    <source>
        <dbReference type="EMBL" id="MBS2553540.1"/>
    </source>
</evidence>
<proteinExistence type="predicted"/>
<dbReference type="RefSeq" id="WP_212020212.1">
    <property type="nucleotide sequence ID" value="NZ_JAAFYZ010000263.1"/>
</dbReference>
<keyword evidence="2" id="KW-1185">Reference proteome</keyword>
<evidence type="ECO:0000313" key="2">
    <source>
        <dbReference type="Proteomes" id="UP000730482"/>
    </source>
</evidence>
<name>A0ABS5L5L5_9ACTN</name>
<accession>A0ABS5L5L5</accession>
<protein>
    <submittedName>
        <fullName evidence="1">Uncharacterized protein</fullName>
    </submittedName>
</protein>
<gene>
    <name evidence="1" type="ORF">KGQ19_42475</name>
</gene>